<gene>
    <name evidence="2" type="ORF">GR170_18975</name>
</gene>
<reference evidence="2 3" key="1">
    <citation type="submission" date="2019-12" db="EMBL/GenBank/DDBJ databases">
        <authorList>
            <person name="Li M."/>
        </authorList>
    </citation>
    <scope>NUCLEOTIDE SEQUENCE [LARGE SCALE GENOMIC DNA]</scope>
    <source>
        <strain evidence="2 3">GBMRC 2024</strain>
    </source>
</reference>
<dbReference type="AlphaFoldDB" id="A0A6L7G8F0"/>
<dbReference type="SMART" id="SM00382">
    <property type="entry name" value="AAA"/>
    <property type="match status" value="1"/>
</dbReference>
<dbReference type="GO" id="GO:0016887">
    <property type="term" value="F:ATP hydrolysis activity"/>
    <property type="evidence" value="ECO:0007669"/>
    <property type="project" value="InterPro"/>
</dbReference>
<dbReference type="Gene3D" id="3.40.50.300">
    <property type="entry name" value="P-loop containing nucleotide triphosphate hydrolases"/>
    <property type="match status" value="1"/>
</dbReference>
<accession>A0A6L7G8F0</accession>
<keyword evidence="3" id="KW-1185">Reference proteome</keyword>
<proteinExistence type="predicted"/>
<dbReference type="RefSeq" id="WP_160896043.1">
    <property type="nucleotide sequence ID" value="NZ_WUMU01000022.1"/>
</dbReference>
<dbReference type="GO" id="GO:0005524">
    <property type="term" value="F:ATP binding"/>
    <property type="evidence" value="ECO:0007669"/>
    <property type="project" value="InterPro"/>
</dbReference>
<evidence type="ECO:0000259" key="1">
    <source>
        <dbReference type="SMART" id="SM00382"/>
    </source>
</evidence>
<comment type="caution">
    <text evidence="2">The sequence shown here is derived from an EMBL/GenBank/DDBJ whole genome shotgun (WGS) entry which is preliminary data.</text>
</comment>
<name>A0A6L7G8F0_9RHOB</name>
<dbReference type="Pfam" id="PF00004">
    <property type="entry name" value="AAA"/>
    <property type="match status" value="1"/>
</dbReference>
<feature type="domain" description="AAA+ ATPase" evidence="1">
    <location>
        <begin position="2"/>
        <end position="125"/>
    </location>
</feature>
<dbReference type="InterPro" id="IPR003593">
    <property type="entry name" value="AAA+_ATPase"/>
</dbReference>
<evidence type="ECO:0000313" key="3">
    <source>
        <dbReference type="Proteomes" id="UP000477911"/>
    </source>
</evidence>
<dbReference type="EMBL" id="WUMU01000022">
    <property type="protein sequence ID" value="MXN19922.1"/>
    <property type="molecule type" value="Genomic_DNA"/>
</dbReference>
<dbReference type="SUPFAM" id="SSF52540">
    <property type="entry name" value="P-loop containing nucleoside triphosphate hydrolases"/>
    <property type="match status" value="1"/>
</dbReference>
<organism evidence="2 3">
    <name type="scientific">Pseudooceanicola albus</name>
    <dbReference type="NCBI Taxonomy" id="2692189"/>
    <lineage>
        <taxon>Bacteria</taxon>
        <taxon>Pseudomonadati</taxon>
        <taxon>Pseudomonadota</taxon>
        <taxon>Alphaproteobacteria</taxon>
        <taxon>Rhodobacterales</taxon>
        <taxon>Paracoccaceae</taxon>
        <taxon>Pseudooceanicola</taxon>
    </lineage>
</organism>
<dbReference type="InterPro" id="IPR027417">
    <property type="entry name" value="P-loop_NTPase"/>
</dbReference>
<dbReference type="InterPro" id="IPR003959">
    <property type="entry name" value="ATPase_AAA_core"/>
</dbReference>
<protein>
    <submittedName>
        <fullName evidence="2">AAA family ATPase</fullName>
    </submittedName>
</protein>
<dbReference type="Proteomes" id="UP000477911">
    <property type="component" value="Unassembled WGS sequence"/>
</dbReference>
<sequence>MTPPVITISGPPGSGKTTLARGLARHLGLGVVHYDDHEVFTRQPPAAIAAWLARGAPYAEMEAPGLAGAIAAECARGRGLVLDTPLGPLDPALRGRAVRAAWIDLPADLALARKLRQLNDSVQPGQATAFRGWLGGYLAAYEEIVRPACGVQAARLAPLCPIRIDGTASASACLDSLIRACSDMQG</sequence>
<dbReference type="CDD" id="cd00267">
    <property type="entry name" value="ABC_ATPase"/>
    <property type="match status" value="1"/>
</dbReference>
<evidence type="ECO:0000313" key="2">
    <source>
        <dbReference type="EMBL" id="MXN19922.1"/>
    </source>
</evidence>